<reference evidence="2" key="1">
    <citation type="submission" date="2016-10" db="EMBL/GenBank/DDBJ databases">
        <authorList>
            <person name="Varghese N."/>
            <person name="Submissions S."/>
        </authorList>
    </citation>
    <scope>NUCLEOTIDE SEQUENCE [LARGE SCALE GENOMIC DNA]</scope>
    <source>
        <strain evidence="2">DSM 17101</strain>
    </source>
</reference>
<keyword evidence="2" id="KW-1185">Reference proteome</keyword>
<evidence type="ECO:0000313" key="2">
    <source>
        <dbReference type="Proteomes" id="UP000199317"/>
    </source>
</evidence>
<dbReference type="OrthoDB" id="6446140at2"/>
<name>A0A1H0RFS1_9BURK</name>
<dbReference type="Pfam" id="PF15943">
    <property type="entry name" value="YdaS_toxin"/>
    <property type="match status" value="1"/>
</dbReference>
<dbReference type="SUPFAM" id="SSF47413">
    <property type="entry name" value="lambda repressor-like DNA-binding domains"/>
    <property type="match status" value="1"/>
</dbReference>
<organism evidence="1 2">
    <name type="scientific">Paracidovorax cattleyae</name>
    <dbReference type="NCBI Taxonomy" id="80868"/>
    <lineage>
        <taxon>Bacteria</taxon>
        <taxon>Pseudomonadati</taxon>
        <taxon>Pseudomonadota</taxon>
        <taxon>Betaproteobacteria</taxon>
        <taxon>Burkholderiales</taxon>
        <taxon>Comamonadaceae</taxon>
        <taxon>Paracidovorax</taxon>
    </lineage>
</organism>
<dbReference type="EMBL" id="FNJL01000010">
    <property type="protein sequence ID" value="SDP28413.1"/>
    <property type="molecule type" value="Genomic_DNA"/>
</dbReference>
<dbReference type="RefSeq" id="WP_092834450.1">
    <property type="nucleotide sequence ID" value="NZ_FNJL01000010.1"/>
</dbReference>
<dbReference type="Proteomes" id="UP000199317">
    <property type="component" value="Unassembled WGS sequence"/>
</dbReference>
<dbReference type="GO" id="GO:0003677">
    <property type="term" value="F:DNA binding"/>
    <property type="evidence" value="ECO:0007669"/>
    <property type="project" value="InterPro"/>
</dbReference>
<dbReference type="InterPro" id="IPR059216">
    <property type="entry name" value="LeuA_carph_isopro_dom"/>
</dbReference>
<protein>
    <submittedName>
        <fullName evidence="1">Putative antitoxin of toxin-antitoxin system, YdaS/YdaT</fullName>
    </submittedName>
</protein>
<dbReference type="AlphaFoldDB" id="A0A1H0RFS1"/>
<evidence type="ECO:0000313" key="1">
    <source>
        <dbReference type="EMBL" id="SDP28413.1"/>
    </source>
</evidence>
<sequence length="81" mass="8430">MNPLEAAISAIGGVGKLAEAIGVGQSAVSNWRARGTTPDAAYCVAIERATSGAVSRRDLRPDDWHLIWPELAAPTKEASSA</sequence>
<dbReference type="NCBIfam" id="NF046037">
    <property type="entry name" value="carphisopro"/>
    <property type="match status" value="1"/>
</dbReference>
<gene>
    <name evidence="1" type="ORF">SAMN04489708_11046</name>
</gene>
<accession>A0A1H0RFS1</accession>
<dbReference type="InterPro" id="IPR031856">
    <property type="entry name" value="YdaS_toxin-like"/>
</dbReference>
<proteinExistence type="predicted"/>
<dbReference type="Gene3D" id="1.10.260.40">
    <property type="entry name" value="lambda repressor-like DNA-binding domains"/>
    <property type="match status" value="1"/>
</dbReference>
<dbReference type="InterPro" id="IPR010982">
    <property type="entry name" value="Lambda_DNA-bd_dom_sf"/>
</dbReference>